<evidence type="ECO:0000256" key="2">
    <source>
        <dbReference type="SAM" id="MobiDB-lite"/>
    </source>
</evidence>
<accession>A0A9P6HLU7</accession>
<dbReference type="Pfam" id="PF00266">
    <property type="entry name" value="Aminotran_5"/>
    <property type="match status" value="1"/>
</dbReference>
<evidence type="ECO:0000259" key="3">
    <source>
        <dbReference type="Pfam" id="PF00266"/>
    </source>
</evidence>
<sequence length="465" mass="52173">MAIDKLPNSAPPNHSASRSAQQFPSFGHQLLEHFSLAPGYVNLNSGSYGTVPTPVIQACKAITDEVEANPDKFMRLKYGTALTQCRERVARLIGANLDECVLVPNAIHGINTVLRNLSWKKGDVIIKTSVTYDAVDKATRFLADINPHPTLETISISPPYTLDRMLRAFEAGLKKVQSSLEYTTLTEQGERPKILVIVDALSSTPGLLMPWERVVELCKTHENVWSLVDAAHAIGQVVGIDLKKIQPDFFISDCHKWLHSKRGSAVLYVPLRNQRLIKTTLHPSAAYITTEEYVNDPSLPSPPNFVKQFEWIGTHDPVLYLSIGPALDFRKWIGGEVRINAYCKDLAIRGGQRLAEVLGTEDMDNTPDHELTLNMVNVRLPLPATPKRAVRIAIEEFFNRKLLLDWNTFAPAFYHDNNWWVRCCAQVYNEVSDFEHLGRAYKHLVAEAIQNIVDEKGELREGCTA</sequence>
<dbReference type="Gene3D" id="3.40.640.10">
    <property type="entry name" value="Type I PLP-dependent aspartate aminotransferase-like (Major domain)"/>
    <property type="match status" value="1"/>
</dbReference>
<dbReference type="Gene3D" id="3.90.1150.10">
    <property type="entry name" value="Aspartate Aminotransferase, domain 1"/>
    <property type="match status" value="1"/>
</dbReference>
<dbReference type="EMBL" id="WIUZ02000003">
    <property type="protein sequence ID" value="KAF9789666.1"/>
    <property type="molecule type" value="Genomic_DNA"/>
</dbReference>
<proteinExistence type="predicted"/>
<dbReference type="Proteomes" id="UP000736335">
    <property type="component" value="Unassembled WGS sequence"/>
</dbReference>
<name>A0A9P6HLU7_9AGAM</name>
<keyword evidence="1" id="KW-0663">Pyridoxal phosphate</keyword>
<gene>
    <name evidence="4" type="ORF">BJ322DRAFT_1001144</name>
</gene>
<dbReference type="SUPFAM" id="SSF53383">
    <property type="entry name" value="PLP-dependent transferases"/>
    <property type="match status" value="1"/>
</dbReference>
<feature type="compositionally biased region" description="Polar residues" evidence="2">
    <location>
        <begin position="11"/>
        <end position="21"/>
    </location>
</feature>
<dbReference type="AlphaFoldDB" id="A0A9P6HLU7"/>
<dbReference type="InterPro" id="IPR015424">
    <property type="entry name" value="PyrdxlP-dep_Trfase"/>
</dbReference>
<keyword evidence="4" id="KW-0808">Transferase</keyword>
<dbReference type="PANTHER" id="PTHR43092:SF2">
    <property type="entry name" value="HERCYNYLCYSTEINE SULFOXIDE LYASE"/>
    <property type="match status" value="1"/>
</dbReference>
<dbReference type="InterPro" id="IPR015421">
    <property type="entry name" value="PyrdxlP-dep_Trfase_major"/>
</dbReference>
<feature type="region of interest" description="Disordered" evidence="2">
    <location>
        <begin position="1"/>
        <end position="21"/>
    </location>
</feature>
<dbReference type="InterPro" id="IPR015422">
    <property type="entry name" value="PyrdxlP-dep_Trfase_small"/>
</dbReference>
<evidence type="ECO:0000313" key="5">
    <source>
        <dbReference type="Proteomes" id="UP000736335"/>
    </source>
</evidence>
<reference evidence="4" key="1">
    <citation type="journal article" date="2020" name="Nat. Commun.">
        <title>Large-scale genome sequencing of mycorrhizal fungi provides insights into the early evolution of symbiotic traits.</title>
        <authorList>
            <person name="Miyauchi S."/>
            <person name="Kiss E."/>
            <person name="Kuo A."/>
            <person name="Drula E."/>
            <person name="Kohler A."/>
            <person name="Sanchez-Garcia M."/>
            <person name="Morin E."/>
            <person name="Andreopoulos B."/>
            <person name="Barry K.W."/>
            <person name="Bonito G."/>
            <person name="Buee M."/>
            <person name="Carver A."/>
            <person name="Chen C."/>
            <person name="Cichocki N."/>
            <person name="Clum A."/>
            <person name="Culley D."/>
            <person name="Crous P.W."/>
            <person name="Fauchery L."/>
            <person name="Girlanda M."/>
            <person name="Hayes R.D."/>
            <person name="Keri Z."/>
            <person name="LaButti K."/>
            <person name="Lipzen A."/>
            <person name="Lombard V."/>
            <person name="Magnuson J."/>
            <person name="Maillard F."/>
            <person name="Murat C."/>
            <person name="Nolan M."/>
            <person name="Ohm R.A."/>
            <person name="Pangilinan J."/>
            <person name="Pereira M.F."/>
            <person name="Perotto S."/>
            <person name="Peter M."/>
            <person name="Pfister S."/>
            <person name="Riley R."/>
            <person name="Sitrit Y."/>
            <person name="Stielow J.B."/>
            <person name="Szollosi G."/>
            <person name="Zifcakova L."/>
            <person name="Stursova M."/>
            <person name="Spatafora J.W."/>
            <person name="Tedersoo L."/>
            <person name="Vaario L.M."/>
            <person name="Yamada A."/>
            <person name="Yan M."/>
            <person name="Wang P."/>
            <person name="Xu J."/>
            <person name="Bruns T."/>
            <person name="Baldrian P."/>
            <person name="Vilgalys R."/>
            <person name="Dunand C."/>
            <person name="Henrissat B."/>
            <person name="Grigoriev I.V."/>
            <person name="Hibbett D."/>
            <person name="Nagy L.G."/>
            <person name="Martin F.M."/>
        </authorList>
    </citation>
    <scope>NUCLEOTIDE SEQUENCE</scope>
    <source>
        <strain evidence="4">UH-Tt-Lm1</strain>
    </source>
</reference>
<organism evidence="4 5">
    <name type="scientific">Thelephora terrestris</name>
    <dbReference type="NCBI Taxonomy" id="56493"/>
    <lineage>
        <taxon>Eukaryota</taxon>
        <taxon>Fungi</taxon>
        <taxon>Dikarya</taxon>
        <taxon>Basidiomycota</taxon>
        <taxon>Agaricomycotina</taxon>
        <taxon>Agaricomycetes</taxon>
        <taxon>Thelephorales</taxon>
        <taxon>Thelephoraceae</taxon>
        <taxon>Thelephora</taxon>
    </lineage>
</organism>
<protein>
    <submittedName>
        <fullName evidence="4">PLP-dependent transferase</fullName>
    </submittedName>
</protein>
<dbReference type="InterPro" id="IPR000192">
    <property type="entry name" value="Aminotrans_V_dom"/>
</dbReference>
<keyword evidence="5" id="KW-1185">Reference proteome</keyword>
<dbReference type="OrthoDB" id="5978656at2759"/>
<comment type="caution">
    <text evidence="4">The sequence shown here is derived from an EMBL/GenBank/DDBJ whole genome shotgun (WGS) entry which is preliminary data.</text>
</comment>
<evidence type="ECO:0000313" key="4">
    <source>
        <dbReference type="EMBL" id="KAF9789666.1"/>
    </source>
</evidence>
<feature type="domain" description="Aminotransferase class V" evidence="3">
    <location>
        <begin position="50"/>
        <end position="330"/>
    </location>
</feature>
<evidence type="ECO:0000256" key="1">
    <source>
        <dbReference type="ARBA" id="ARBA00022898"/>
    </source>
</evidence>
<dbReference type="GO" id="GO:0016740">
    <property type="term" value="F:transferase activity"/>
    <property type="evidence" value="ECO:0007669"/>
    <property type="project" value="UniProtKB-KW"/>
</dbReference>
<reference evidence="4" key="2">
    <citation type="submission" date="2020-11" db="EMBL/GenBank/DDBJ databases">
        <authorList>
            <consortium name="DOE Joint Genome Institute"/>
            <person name="Kuo A."/>
            <person name="Miyauchi S."/>
            <person name="Kiss E."/>
            <person name="Drula E."/>
            <person name="Kohler A."/>
            <person name="Sanchez-Garcia M."/>
            <person name="Andreopoulos B."/>
            <person name="Barry K.W."/>
            <person name="Bonito G."/>
            <person name="Buee M."/>
            <person name="Carver A."/>
            <person name="Chen C."/>
            <person name="Cichocki N."/>
            <person name="Clum A."/>
            <person name="Culley D."/>
            <person name="Crous P.W."/>
            <person name="Fauchery L."/>
            <person name="Girlanda M."/>
            <person name="Hayes R."/>
            <person name="Keri Z."/>
            <person name="Labutti K."/>
            <person name="Lipzen A."/>
            <person name="Lombard V."/>
            <person name="Magnuson J."/>
            <person name="Maillard F."/>
            <person name="Morin E."/>
            <person name="Murat C."/>
            <person name="Nolan M."/>
            <person name="Ohm R."/>
            <person name="Pangilinan J."/>
            <person name="Pereira M."/>
            <person name="Perotto S."/>
            <person name="Peter M."/>
            <person name="Riley R."/>
            <person name="Sitrit Y."/>
            <person name="Stielow B."/>
            <person name="Szollosi G."/>
            <person name="Zifcakova L."/>
            <person name="Stursova M."/>
            <person name="Spatafora J.W."/>
            <person name="Tedersoo L."/>
            <person name="Vaario L.-M."/>
            <person name="Yamada A."/>
            <person name="Yan M."/>
            <person name="Wang P."/>
            <person name="Xu J."/>
            <person name="Bruns T."/>
            <person name="Baldrian P."/>
            <person name="Vilgalys R."/>
            <person name="Henrissat B."/>
            <person name="Grigoriev I.V."/>
            <person name="Hibbett D."/>
            <person name="Nagy L.G."/>
            <person name="Martin F.M."/>
        </authorList>
    </citation>
    <scope>NUCLEOTIDE SEQUENCE</scope>
    <source>
        <strain evidence="4">UH-Tt-Lm1</strain>
    </source>
</reference>
<dbReference type="PANTHER" id="PTHR43092">
    <property type="entry name" value="L-CYSTEINE DESULFHYDRASE"/>
    <property type="match status" value="1"/>
</dbReference>